<keyword evidence="2" id="KW-1185">Reference proteome</keyword>
<dbReference type="AlphaFoldDB" id="A0A1R1XZ86"/>
<organism evidence="1 2">
    <name type="scientific">Smittium culicis</name>
    <dbReference type="NCBI Taxonomy" id="133412"/>
    <lineage>
        <taxon>Eukaryota</taxon>
        <taxon>Fungi</taxon>
        <taxon>Fungi incertae sedis</taxon>
        <taxon>Zoopagomycota</taxon>
        <taxon>Kickxellomycotina</taxon>
        <taxon>Harpellomycetes</taxon>
        <taxon>Harpellales</taxon>
        <taxon>Legeriomycetaceae</taxon>
        <taxon>Smittium</taxon>
    </lineage>
</organism>
<gene>
    <name evidence="1" type="ORF">AYI70_g4386</name>
</gene>
<proteinExistence type="predicted"/>
<evidence type="ECO:0000313" key="2">
    <source>
        <dbReference type="Proteomes" id="UP000187283"/>
    </source>
</evidence>
<accession>A0A1R1XZ86</accession>
<sequence length="85" mass="9612">MNRIKNKIARVQSNSNNALDTEGNESNEALLKIFKKHKIDSSNEFAFGKIHSPHLVSDIVEENAIIKKLLSNTEKIISIPLKTQR</sequence>
<name>A0A1R1XZ86_9FUNG</name>
<reference evidence="1 2" key="1">
    <citation type="submission" date="2017-01" db="EMBL/GenBank/DDBJ databases">
        <authorList>
            <person name="Mah S.A."/>
            <person name="Swanson W.J."/>
            <person name="Moy G.W."/>
            <person name="Vacquier V.D."/>
        </authorList>
    </citation>
    <scope>NUCLEOTIDE SEQUENCE [LARGE SCALE GENOMIC DNA]</scope>
    <source>
        <strain evidence="1 2">GSMNP</strain>
    </source>
</reference>
<comment type="caution">
    <text evidence="1">The sequence shown here is derived from an EMBL/GenBank/DDBJ whole genome shotgun (WGS) entry which is preliminary data.</text>
</comment>
<dbReference type="EMBL" id="LSSN01001350">
    <property type="protein sequence ID" value="OMJ19987.1"/>
    <property type="molecule type" value="Genomic_DNA"/>
</dbReference>
<evidence type="ECO:0000313" key="1">
    <source>
        <dbReference type="EMBL" id="OMJ19987.1"/>
    </source>
</evidence>
<protein>
    <submittedName>
        <fullName evidence="1">Uncharacterized protein</fullName>
    </submittedName>
</protein>
<dbReference type="Proteomes" id="UP000187283">
    <property type="component" value="Unassembled WGS sequence"/>
</dbReference>